<comment type="caution">
    <text evidence="5">The sequence shown here is derived from an EMBL/GenBank/DDBJ whole genome shotgun (WGS) entry which is preliminary data.</text>
</comment>
<evidence type="ECO:0000256" key="1">
    <source>
        <dbReference type="ARBA" id="ARBA00022741"/>
    </source>
</evidence>
<dbReference type="InterPro" id="IPR050625">
    <property type="entry name" value="ParA/MinD_ATPase"/>
</dbReference>
<accession>A0A6L8W9S1</accession>
<dbReference type="GO" id="GO:0000160">
    <property type="term" value="P:phosphorelay signal transduction system"/>
    <property type="evidence" value="ECO:0007669"/>
    <property type="project" value="InterPro"/>
</dbReference>
<dbReference type="InterPro" id="IPR027417">
    <property type="entry name" value="P-loop_NTPase"/>
</dbReference>
<dbReference type="SUPFAM" id="SSF52540">
    <property type="entry name" value="P-loop containing nucleoside triphosphate hydrolases"/>
    <property type="match status" value="1"/>
</dbReference>
<dbReference type="InterPro" id="IPR001789">
    <property type="entry name" value="Sig_transdc_resp-reg_receiver"/>
</dbReference>
<organism evidence="5 6">
    <name type="scientific">Sneathiella litorea</name>
    <dbReference type="NCBI Taxonomy" id="2606216"/>
    <lineage>
        <taxon>Bacteria</taxon>
        <taxon>Pseudomonadati</taxon>
        <taxon>Pseudomonadota</taxon>
        <taxon>Alphaproteobacteria</taxon>
        <taxon>Sneathiellales</taxon>
        <taxon>Sneathiellaceae</taxon>
        <taxon>Sneathiella</taxon>
    </lineage>
</organism>
<dbReference type="InterPro" id="IPR025669">
    <property type="entry name" value="AAA_dom"/>
</dbReference>
<dbReference type="AlphaFoldDB" id="A0A6L8W9S1"/>
<keyword evidence="6" id="KW-1185">Reference proteome</keyword>
<dbReference type="Pfam" id="PF13614">
    <property type="entry name" value="AAA_31"/>
    <property type="match status" value="1"/>
</dbReference>
<gene>
    <name evidence="5" type="ORF">GQE98_14335</name>
</gene>
<name>A0A6L8W9S1_9PROT</name>
<dbReference type="GO" id="GO:0016887">
    <property type="term" value="F:ATP hydrolysis activity"/>
    <property type="evidence" value="ECO:0007669"/>
    <property type="project" value="TreeGrafter"/>
</dbReference>
<evidence type="ECO:0000259" key="4">
    <source>
        <dbReference type="PROSITE" id="PS50110"/>
    </source>
</evidence>
<dbReference type="GO" id="GO:0051782">
    <property type="term" value="P:negative regulation of cell division"/>
    <property type="evidence" value="ECO:0007669"/>
    <property type="project" value="TreeGrafter"/>
</dbReference>
<evidence type="ECO:0000313" key="6">
    <source>
        <dbReference type="Proteomes" id="UP000476030"/>
    </source>
</evidence>
<proteinExistence type="predicted"/>
<evidence type="ECO:0000256" key="3">
    <source>
        <dbReference type="PROSITE-ProRule" id="PRU00169"/>
    </source>
</evidence>
<protein>
    <submittedName>
        <fullName evidence="5">AAA family ATPase</fullName>
    </submittedName>
</protein>
<keyword evidence="3" id="KW-0597">Phosphoprotein</keyword>
<keyword evidence="1" id="KW-0547">Nucleotide-binding</keyword>
<reference evidence="5 6" key="1">
    <citation type="submission" date="2019-12" db="EMBL/GenBank/DDBJ databases">
        <title>Snethiella sp. nov. sp. isolated from sea sand.</title>
        <authorList>
            <person name="Kim J."/>
            <person name="Jeong S.E."/>
            <person name="Jung H.S."/>
            <person name="Jeon C.O."/>
        </authorList>
    </citation>
    <scope>NUCLEOTIDE SEQUENCE [LARGE SCALE GENOMIC DNA]</scope>
    <source>
        <strain evidence="5 6">DP05</strain>
    </source>
</reference>
<dbReference type="GO" id="GO:0009898">
    <property type="term" value="C:cytoplasmic side of plasma membrane"/>
    <property type="evidence" value="ECO:0007669"/>
    <property type="project" value="TreeGrafter"/>
</dbReference>
<dbReference type="GO" id="GO:0005829">
    <property type="term" value="C:cytosol"/>
    <property type="evidence" value="ECO:0007669"/>
    <property type="project" value="TreeGrafter"/>
</dbReference>
<dbReference type="InterPro" id="IPR011006">
    <property type="entry name" value="CheY-like_superfamily"/>
</dbReference>
<dbReference type="RefSeq" id="WP_161316404.1">
    <property type="nucleotide sequence ID" value="NZ_WTUW01000009.1"/>
</dbReference>
<dbReference type="PROSITE" id="PS50110">
    <property type="entry name" value="RESPONSE_REGULATORY"/>
    <property type="match status" value="1"/>
</dbReference>
<evidence type="ECO:0000256" key="2">
    <source>
        <dbReference type="ARBA" id="ARBA00022840"/>
    </source>
</evidence>
<evidence type="ECO:0000313" key="5">
    <source>
        <dbReference type="EMBL" id="MZR31811.1"/>
    </source>
</evidence>
<dbReference type="Gene3D" id="3.40.50.2300">
    <property type="match status" value="1"/>
</dbReference>
<dbReference type="PANTHER" id="PTHR43384">
    <property type="entry name" value="SEPTUM SITE-DETERMINING PROTEIN MIND HOMOLOG, CHLOROPLASTIC-RELATED"/>
    <property type="match status" value="1"/>
</dbReference>
<dbReference type="EMBL" id="WTUW01000009">
    <property type="protein sequence ID" value="MZR31811.1"/>
    <property type="molecule type" value="Genomic_DNA"/>
</dbReference>
<dbReference type="GO" id="GO:0005524">
    <property type="term" value="F:ATP binding"/>
    <property type="evidence" value="ECO:0007669"/>
    <property type="project" value="UniProtKB-KW"/>
</dbReference>
<dbReference type="Gene3D" id="3.40.50.300">
    <property type="entry name" value="P-loop containing nucleotide triphosphate hydrolases"/>
    <property type="match status" value="1"/>
</dbReference>
<keyword evidence="2" id="KW-0067">ATP-binding</keyword>
<feature type="modified residue" description="4-aspartylphosphate" evidence="3">
    <location>
        <position position="72"/>
    </location>
</feature>
<dbReference type="Proteomes" id="UP000476030">
    <property type="component" value="Unassembled WGS sequence"/>
</dbReference>
<sequence>MPVRNSLEIVTFPNAEKSAGAAAYVADKETEKQLKDLLPKWGYSNSQIRRGSLPEAIRDYTDKAMPTVLIVDISKVALPLSDLQALADICPPQVNVVVLGTRDNVGLYRDLMEIGVTDYLVKPVPSDLLYRAVARASGQIAARNAEPRVGKSVAVYGVRGGVGATTTALNTGWLLANHHNRQVMLADLNLTCGTLALELGLEPTSGLAELLTDPDRIDNVFVDRATLEAEEKLKLLASETEIDAAHTYDGAAVARLMQHLRSRYHFIIHDIDRSAPATAMTVLKNADVRLLVMDTSLAAVRDAARILKFLKSEAEEKKTLLVLNRSRARSGVELPIEKITQFVDHQIDITIPFDKKKLAVASMNAEPVARAKVPITDAYLKLASELIGQREKPARSNWLSGLRGG</sequence>
<dbReference type="SUPFAM" id="SSF52172">
    <property type="entry name" value="CheY-like"/>
    <property type="match status" value="1"/>
</dbReference>
<dbReference type="PANTHER" id="PTHR43384:SF6">
    <property type="entry name" value="SEPTUM SITE-DETERMINING PROTEIN MIND HOMOLOG, CHLOROPLASTIC"/>
    <property type="match status" value="1"/>
</dbReference>
<feature type="domain" description="Response regulatory" evidence="4">
    <location>
        <begin position="20"/>
        <end position="137"/>
    </location>
</feature>